<dbReference type="GO" id="GO:0070536">
    <property type="term" value="P:protein K63-linked deubiquitination"/>
    <property type="evidence" value="ECO:0007669"/>
    <property type="project" value="TreeGrafter"/>
</dbReference>
<organism evidence="1 2">
    <name type="scientific">Cinara cedri</name>
    <dbReference type="NCBI Taxonomy" id="506608"/>
    <lineage>
        <taxon>Eukaryota</taxon>
        <taxon>Metazoa</taxon>
        <taxon>Ecdysozoa</taxon>
        <taxon>Arthropoda</taxon>
        <taxon>Hexapoda</taxon>
        <taxon>Insecta</taxon>
        <taxon>Pterygota</taxon>
        <taxon>Neoptera</taxon>
        <taxon>Paraneoptera</taxon>
        <taxon>Hemiptera</taxon>
        <taxon>Sternorrhyncha</taxon>
        <taxon>Aphidomorpha</taxon>
        <taxon>Aphidoidea</taxon>
        <taxon>Aphididae</taxon>
        <taxon>Lachninae</taxon>
        <taxon>Cinara</taxon>
    </lineage>
</organism>
<gene>
    <name evidence="1" type="ORF">CINCED_3A024839</name>
</gene>
<proteinExistence type="predicted"/>
<dbReference type="OrthoDB" id="6358435at2759"/>
<dbReference type="GO" id="GO:0031593">
    <property type="term" value="F:polyubiquitin modification-dependent protein binding"/>
    <property type="evidence" value="ECO:0007669"/>
    <property type="project" value="TreeGrafter"/>
</dbReference>
<dbReference type="GO" id="GO:0008017">
    <property type="term" value="F:microtubule binding"/>
    <property type="evidence" value="ECO:0007669"/>
    <property type="project" value="TreeGrafter"/>
</dbReference>
<reference evidence="1 2" key="1">
    <citation type="submission" date="2019-08" db="EMBL/GenBank/DDBJ databases">
        <authorList>
            <person name="Alioto T."/>
            <person name="Alioto T."/>
            <person name="Gomez Garrido J."/>
        </authorList>
    </citation>
    <scope>NUCLEOTIDE SEQUENCE [LARGE SCALE GENOMIC DNA]</scope>
</reference>
<dbReference type="GO" id="GO:0090307">
    <property type="term" value="P:mitotic spindle assembly"/>
    <property type="evidence" value="ECO:0007669"/>
    <property type="project" value="TreeGrafter"/>
</dbReference>
<keyword evidence="2" id="KW-1185">Reference proteome</keyword>
<evidence type="ECO:0000313" key="2">
    <source>
        <dbReference type="Proteomes" id="UP000325440"/>
    </source>
</evidence>
<dbReference type="PANTHER" id="PTHR31728">
    <property type="entry name" value="ABRAXAS FAMILY MEMBER"/>
    <property type="match status" value="1"/>
</dbReference>
<evidence type="ECO:0000313" key="1">
    <source>
        <dbReference type="EMBL" id="VVC44782.1"/>
    </source>
</evidence>
<dbReference type="GO" id="GO:0008608">
    <property type="term" value="P:attachment of spindle microtubules to kinetochore"/>
    <property type="evidence" value="ECO:0007669"/>
    <property type="project" value="TreeGrafter"/>
</dbReference>
<dbReference type="CDD" id="cd23525">
    <property type="entry name" value="Abraxas_2_insects"/>
    <property type="match status" value="1"/>
</dbReference>
<accession>A0A5E4NNF6</accession>
<name>A0A5E4NNF6_9HEMI</name>
<sequence length="278" mass="32456">MSRDYFNLRFVVTPPTLSFTKYNCVKEQGNQFGFLIGERKIKVSNIITDESLNNTITEETICVHSSFPLVDFVDSLCSNPMQIDLKKLKSFLQKCPGNYEKSIIGWYRFRKNSVLTPSISDIRFHTQLSTFFDKISIQSNKFLLCMFNHNFANNLDHNFSHIFYRCENGKSLSPIKVDIVNMSTKPFIEKENVTLEYKTNIDLIQNCKSYKDAKFKVFGEGHNLSPRISVYKFNSVLIEEMDQLIKRIVDNEEEVIRLNTLIAEKKKEIQLKKINKKK</sequence>
<dbReference type="GO" id="GO:0005634">
    <property type="term" value="C:nucleus"/>
    <property type="evidence" value="ECO:0007669"/>
    <property type="project" value="TreeGrafter"/>
</dbReference>
<dbReference type="PANTHER" id="PTHR31728:SF5">
    <property type="entry name" value="OS07G0540200 PROTEIN"/>
    <property type="match status" value="1"/>
</dbReference>
<dbReference type="EMBL" id="CABPRJ010002387">
    <property type="protein sequence ID" value="VVC44782.1"/>
    <property type="molecule type" value="Genomic_DNA"/>
</dbReference>
<dbReference type="InterPro" id="IPR023238">
    <property type="entry name" value="FAM175"/>
</dbReference>
<dbReference type="AlphaFoldDB" id="A0A5E4NNF6"/>
<dbReference type="Pfam" id="PF21125">
    <property type="entry name" value="MPN_2A_DUB_like"/>
    <property type="match status" value="1"/>
</dbReference>
<protein>
    <submittedName>
        <fullName evidence="1">Uncharacterized protein</fullName>
    </submittedName>
</protein>
<dbReference type="Proteomes" id="UP000325440">
    <property type="component" value="Unassembled WGS sequence"/>
</dbReference>